<evidence type="ECO:0000256" key="6">
    <source>
        <dbReference type="ARBA" id="ARBA00014679"/>
    </source>
</evidence>
<evidence type="ECO:0000256" key="14">
    <source>
        <dbReference type="ARBA" id="ARBA00047783"/>
    </source>
</evidence>
<comment type="similarity">
    <text evidence="3 15 17">Belongs to the RNA methyltransferase TrmD family.</text>
</comment>
<comment type="subcellular location">
    <subcellularLocation>
        <location evidence="2 15 17">Cytoplasm</location>
    </subcellularLocation>
</comment>
<dbReference type="HAMAP" id="MF_00605">
    <property type="entry name" value="TrmD"/>
    <property type="match status" value="1"/>
</dbReference>
<proteinExistence type="inferred from homology"/>
<accession>A0A4R2U6M9</accession>
<comment type="subunit">
    <text evidence="4 15 17">Homodimer.</text>
</comment>
<evidence type="ECO:0000256" key="12">
    <source>
        <dbReference type="ARBA" id="ARBA00029736"/>
    </source>
</evidence>
<evidence type="ECO:0000256" key="11">
    <source>
        <dbReference type="ARBA" id="ARBA00022694"/>
    </source>
</evidence>
<evidence type="ECO:0000256" key="17">
    <source>
        <dbReference type="RuleBase" id="RU003464"/>
    </source>
</evidence>
<dbReference type="EC" id="2.1.1.228" evidence="5 15"/>
<evidence type="ECO:0000256" key="1">
    <source>
        <dbReference type="ARBA" id="ARBA00002634"/>
    </source>
</evidence>
<evidence type="ECO:0000259" key="18">
    <source>
        <dbReference type="Pfam" id="PF01746"/>
    </source>
</evidence>
<dbReference type="GO" id="GO:0002939">
    <property type="term" value="P:tRNA N1-guanine methylation"/>
    <property type="evidence" value="ECO:0007669"/>
    <property type="project" value="TreeGrafter"/>
</dbReference>
<evidence type="ECO:0000256" key="2">
    <source>
        <dbReference type="ARBA" id="ARBA00004496"/>
    </source>
</evidence>
<evidence type="ECO:0000256" key="10">
    <source>
        <dbReference type="ARBA" id="ARBA00022691"/>
    </source>
</evidence>
<keyword evidence="9 15" id="KW-0808">Transferase</keyword>
<feature type="binding site" evidence="15 16">
    <location>
        <position position="115"/>
    </location>
    <ligand>
        <name>S-adenosyl-L-methionine</name>
        <dbReference type="ChEBI" id="CHEBI:59789"/>
    </ligand>
</feature>
<keyword evidence="10 15" id="KW-0949">S-adenosyl-L-methionine</keyword>
<evidence type="ECO:0000256" key="9">
    <source>
        <dbReference type="ARBA" id="ARBA00022679"/>
    </source>
</evidence>
<dbReference type="Pfam" id="PF01746">
    <property type="entry name" value="tRNA_m1G_MT"/>
    <property type="match status" value="1"/>
</dbReference>
<dbReference type="Gene3D" id="3.40.1280.10">
    <property type="match status" value="1"/>
</dbReference>
<dbReference type="InterPro" id="IPR029028">
    <property type="entry name" value="Alpha/beta_knot_MTases"/>
</dbReference>
<comment type="function">
    <text evidence="1 15 17">Specifically methylates guanosine-37 in various tRNAs.</text>
</comment>
<evidence type="ECO:0000256" key="8">
    <source>
        <dbReference type="ARBA" id="ARBA00022603"/>
    </source>
</evidence>
<evidence type="ECO:0000256" key="7">
    <source>
        <dbReference type="ARBA" id="ARBA00022490"/>
    </source>
</evidence>
<dbReference type="Gene3D" id="1.10.1270.20">
    <property type="entry name" value="tRNA(m1g37)methyltransferase, domain 2"/>
    <property type="match status" value="1"/>
</dbReference>
<comment type="catalytic activity">
    <reaction evidence="14 15 17">
        <text>guanosine(37) in tRNA + S-adenosyl-L-methionine = N(1)-methylguanosine(37) in tRNA + S-adenosyl-L-homocysteine + H(+)</text>
        <dbReference type="Rhea" id="RHEA:36899"/>
        <dbReference type="Rhea" id="RHEA-COMP:10145"/>
        <dbReference type="Rhea" id="RHEA-COMP:10147"/>
        <dbReference type="ChEBI" id="CHEBI:15378"/>
        <dbReference type="ChEBI" id="CHEBI:57856"/>
        <dbReference type="ChEBI" id="CHEBI:59789"/>
        <dbReference type="ChEBI" id="CHEBI:73542"/>
        <dbReference type="ChEBI" id="CHEBI:74269"/>
        <dbReference type="EC" id="2.1.1.228"/>
    </reaction>
</comment>
<evidence type="ECO:0000256" key="3">
    <source>
        <dbReference type="ARBA" id="ARBA00007630"/>
    </source>
</evidence>
<keyword evidence="20" id="KW-1185">Reference proteome</keyword>
<dbReference type="NCBIfam" id="NF000648">
    <property type="entry name" value="PRK00026.1"/>
    <property type="match status" value="1"/>
</dbReference>
<dbReference type="PANTHER" id="PTHR46417">
    <property type="entry name" value="TRNA (GUANINE-N(1)-)-METHYLTRANSFERASE"/>
    <property type="match status" value="1"/>
</dbReference>
<sequence length="249" mass="28473">MIIKILTLFPEMFYGFLESSIIKRAQENGLLEVEYINIRDYASNKHKKVDDYPYGGGAGMVMTPQPIFDAYEYAIKDFDKGVKARTIYLTPKGTTFNQKIAVDFSAEKQLVFICGHYEGIDQRVIDTIVTDEISIGDFVLTGGELPTAIMIDAITRLLPGVLGSTESYEDESFYSGLLEYPHYTRPEDYNGLKVPKVLLSGNHKEIDRWRRKSSLEITLQRRPDLIDESKLTKLDKKLINEINNERQLK</sequence>
<dbReference type="AlphaFoldDB" id="A0A4R2U6M9"/>
<keyword evidence="11 15" id="KW-0819">tRNA processing</keyword>
<dbReference type="InterPro" id="IPR029026">
    <property type="entry name" value="tRNA_m1G_MTases_N"/>
</dbReference>
<dbReference type="PIRSF" id="PIRSF000386">
    <property type="entry name" value="tRNA_mtase"/>
    <property type="match status" value="1"/>
</dbReference>
<keyword evidence="7 15" id="KW-0963">Cytoplasm</keyword>
<dbReference type="PANTHER" id="PTHR46417:SF1">
    <property type="entry name" value="TRNA (GUANINE-N(1)-)-METHYLTRANSFERASE"/>
    <property type="match status" value="1"/>
</dbReference>
<dbReference type="Proteomes" id="UP000295504">
    <property type="component" value="Unassembled WGS sequence"/>
</dbReference>
<dbReference type="CDD" id="cd18080">
    <property type="entry name" value="TrmD-like"/>
    <property type="match status" value="1"/>
</dbReference>
<dbReference type="EMBL" id="SLYC01000004">
    <property type="protein sequence ID" value="TCQ05839.1"/>
    <property type="molecule type" value="Genomic_DNA"/>
</dbReference>
<dbReference type="InterPro" id="IPR016009">
    <property type="entry name" value="tRNA_MeTrfase_TRMD/TRM10"/>
</dbReference>
<keyword evidence="8 15" id="KW-0489">Methyltransferase</keyword>
<dbReference type="FunFam" id="1.10.1270.20:FF:000001">
    <property type="entry name" value="tRNA (guanine-N(1)-)-methyltransferase"/>
    <property type="match status" value="1"/>
</dbReference>
<evidence type="ECO:0000256" key="4">
    <source>
        <dbReference type="ARBA" id="ARBA00011738"/>
    </source>
</evidence>
<gene>
    <name evidence="15" type="primary">trmD</name>
    <name evidence="19" type="ORF">EDD79_100420</name>
</gene>
<name>A0A4R2U6M9_9FIRM</name>
<dbReference type="InterPro" id="IPR002649">
    <property type="entry name" value="tRNA_m1G_MeTrfase_TrmD"/>
</dbReference>
<dbReference type="InterPro" id="IPR023148">
    <property type="entry name" value="tRNA_m1G_MeTrfase_C_sf"/>
</dbReference>
<feature type="domain" description="tRNA methyltransferase TRMD/TRM10-type" evidence="18">
    <location>
        <begin position="1"/>
        <end position="227"/>
    </location>
</feature>
<evidence type="ECO:0000313" key="20">
    <source>
        <dbReference type="Proteomes" id="UP000295504"/>
    </source>
</evidence>
<dbReference type="RefSeq" id="WP_132847578.1">
    <property type="nucleotide sequence ID" value="NZ_CP058648.1"/>
</dbReference>
<dbReference type="GO" id="GO:0052906">
    <property type="term" value="F:tRNA (guanine(37)-N1)-methyltransferase activity"/>
    <property type="evidence" value="ECO:0007669"/>
    <property type="project" value="UniProtKB-UniRule"/>
</dbReference>
<protein>
    <recommendedName>
        <fullName evidence="6 15">tRNA (guanine-N(1)-)-methyltransferase</fullName>
        <ecNumber evidence="5 15">2.1.1.228</ecNumber>
    </recommendedName>
    <alternativeName>
        <fullName evidence="12 15">M1G-methyltransferase</fullName>
    </alternativeName>
    <alternativeName>
        <fullName evidence="13 15">tRNA [GM37] methyltransferase</fullName>
    </alternativeName>
</protein>
<evidence type="ECO:0000256" key="16">
    <source>
        <dbReference type="PIRSR" id="PIRSR000386-1"/>
    </source>
</evidence>
<dbReference type="FunFam" id="3.40.1280.10:FF:000001">
    <property type="entry name" value="tRNA (guanine-N(1)-)-methyltransferase"/>
    <property type="match status" value="1"/>
</dbReference>
<dbReference type="NCBIfam" id="TIGR00088">
    <property type="entry name" value="trmD"/>
    <property type="match status" value="1"/>
</dbReference>
<comment type="caution">
    <text evidence="19">The sequence shown here is derived from an EMBL/GenBank/DDBJ whole genome shotgun (WGS) entry which is preliminary data.</text>
</comment>
<reference evidence="19 20" key="1">
    <citation type="submission" date="2019-03" db="EMBL/GenBank/DDBJ databases">
        <title>Genomic Encyclopedia of Type Strains, Phase IV (KMG-IV): sequencing the most valuable type-strain genomes for metagenomic binning, comparative biology and taxonomic classification.</title>
        <authorList>
            <person name="Goeker M."/>
        </authorList>
    </citation>
    <scope>NUCLEOTIDE SEQUENCE [LARGE SCALE GENOMIC DNA]</scope>
    <source>
        <strain evidence="19 20">DSM 100013</strain>
    </source>
</reference>
<dbReference type="SUPFAM" id="SSF75217">
    <property type="entry name" value="alpha/beta knot"/>
    <property type="match status" value="1"/>
</dbReference>
<dbReference type="OrthoDB" id="9807416at2"/>
<evidence type="ECO:0000256" key="5">
    <source>
        <dbReference type="ARBA" id="ARBA00012807"/>
    </source>
</evidence>
<evidence type="ECO:0000256" key="13">
    <source>
        <dbReference type="ARBA" id="ARBA00033392"/>
    </source>
</evidence>
<dbReference type="GO" id="GO:0005829">
    <property type="term" value="C:cytosol"/>
    <property type="evidence" value="ECO:0007669"/>
    <property type="project" value="TreeGrafter"/>
</dbReference>
<evidence type="ECO:0000313" key="19">
    <source>
        <dbReference type="EMBL" id="TCQ05839.1"/>
    </source>
</evidence>
<organism evidence="19 20">
    <name type="scientific">Serpentinicella alkaliphila</name>
    <dbReference type="NCBI Taxonomy" id="1734049"/>
    <lineage>
        <taxon>Bacteria</taxon>
        <taxon>Bacillati</taxon>
        <taxon>Bacillota</taxon>
        <taxon>Clostridia</taxon>
        <taxon>Peptostreptococcales</taxon>
        <taxon>Natronincolaceae</taxon>
        <taxon>Serpentinicella</taxon>
    </lineage>
</organism>
<evidence type="ECO:0000256" key="15">
    <source>
        <dbReference type="HAMAP-Rule" id="MF_00605"/>
    </source>
</evidence>
<feature type="binding site" evidence="15 16">
    <location>
        <begin position="135"/>
        <end position="140"/>
    </location>
    <ligand>
        <name>S-adenosyl-L-methionine</name>
        <dbReference type="ChEBI" id="CHEBI:59789"/>
    </ligand>
</feature>